<comment type="similarity">
    <text evidence="4">Belongs to the DegT/DnrJ/EryC1 family.</text>
</comment>
<dbReference type="GO" id="GO:0008483">
    <property type="term" value="F:transaminase activity"/>
    <property type="evidence" value="ECO:0007669"/>
    <property type="project" value="TreeGrafter"/>
</dbReference>
<feature type="modified residue" description="N6-(pyridoxal phosphate)lysine" evidence="3">
    <location>
        <position position="202"/>
    </location>
</feature>
<sequence>MSDDSLVDVADAVPFALPDIGEREIAEVVQTLRSNWLTTGPKARLFEERFAQAVNGRHAVAVNSCTAAMHLALEAVGVRAGDLVYLSPYTFAATAEVVRYLGATPVFVDIEPDTLNIDLGLLADRLENDRLRGSGTSRVIMPVHISGVPVDMERVWNLARQYDLAVVEDAAHAFPASRRGQLVGTMPEDVTGAVCYSFYATKTITTAEGGMLVTPDAEVAERARSMSLHGLSRVAWSRYSAGGTWRYDIAAPGYKYNLTDMAAALGLVQLERASEMKEKRELIAARYDKEFAAFQHLETPRVPSDVSSAWHLYVLRVENEQARDSLVSHLQRERIGCSVHFIPLHLHSYYRDTYGYLPEDYPVATREFGRAVSLPIFSAMSEAQVSRVIDAVSSWAGRFDG</sequence>
<dbReference type="InterPro" id="IPR015424">
    <property type="entry name" value="PyrdxlP-dep_Trfase"/>
</dbReference>
<evidence type="ECO:0000256" key="1">
    <source>
        <dbReference type="ARBA" id="ARBA00001933"/>
    </source>
</evidence>
<dbReference type="GO" id="GO:0030170">
    <property type="term" value="F:pyridoxal phosphate binding"/>
    <property type="evidence" value="ECO:0007669"/>
    <property type="project" value="TreeGrafter"/>
</dbReference>
<evidence type="ECO:0000256" key="3">
    <source>
        <dbReference type="PIRSR" id="PIRSR000390-2"/>
    </source>
</evidence>
<reference evidence="5" key="1">
    <citation type="journal article" date="2014" name="Int. J. Syst. Evol. Microbiol.">
        <title>Complete genome sequence of Corynebacterium casei LMG S-19264T (=DSM 44701T), isolated from a smear-ripened cheese.</title>
        <authorList>
            <consortium name="US DOE Joint Genome Institute (JGI-PGF)"/>
            <person name="Walter F."/>
            <person name="Albersmeier A."/>
            <person name="Kalinowski J."/>
            <person name="Ruckert C."/>
        </authorList>
    </citation>
    <scope>NUCLEOTIDE SEQUENCE</scope>
    <source>
        <strain evidence="5">CGMCC 4.7306</strain>
    </source>
</reference>
<dbReference type="AlphaFoldDB" id="A0A917SKK9"/>
<dbReference type="SUPFAM" id="SSF53383">
    <property type="entry name" value="PLP-dependent transferases"/>
    <property type="match status" value="1"/>
</dbReference>
<keyword evidence="6" id="KW-1185">Reference proteome</keyword>
<dbReference type="GO" id="GO:0000271">
    <property type="term" value="P:polysaccharide biosynthetic process"/>
    <property type="evidence" value="ECO:0007669"/>
    <property type="project" value="TreeGrafter"/>
</dbReference>
<dbReference type="PANTHER" id="PTHR30244:SF34">
    <property type="entry name" value="DTDP-4-AMINO-4,6-DIDEOXYGALACTOSE TRANSAMINASE"/>
    <property type="match status" value="1"/>
</dbReference>
<dbReference type="Gene3D" id="3.40.640.10">
    <property type="entry name" value="Type I PLP-dependent aspartate aminotransferase-like (Major domain)"/>
    <property type="match status" value="1"/>
</dbReference>
<protein>
    <submittedName>
        <fullName evidence="5">LPS biosynthesis protein</fullName>
    </submittedName>
</protein>
<gene>
    <name evidence="5" type="primary">wlbF</name>
    <name evidence="5" type="ORF">GCM10011575_47050</name>
</gene>
<dbReference type="Proteomes" id="UP000613840">
    <property type="component" value="Unassembled WGS sequence"/>
</dbReference>
<dbReference type="PANTHER" id="PTHR30244">
    <property type="entry name" value="TRANSAMINASE"/>
    <property type="match status" value="1"/>
</dbReference>
<dbReference type="InterPro" id="IPR000653">
    <property type="entry name" value="DegT/StrS_aminotransferase"/>
</dbReference>
<dbReference type="InterPro" id="IPR015421">
    <property type="entry name" value="PyrdxlP-dep_Trfase_major"/>
</dbReference>
<proteinExistence type="inferred from homology"/>
<dbReference type="CDD" id="cd00616">
    <property type="entry name" value="AHBA_syn"/>
    <property type="match status" value="1"/>
</dbReference>
<dbReference type="RefSeq" id="WP_188898472.1">
    <property type="nucleotide sequence ID" value="NZ_BMMZ01000020.1"/>
</dbReference>
<comment type="cofactor">
    <cofactor evidence="1">
        <name>pyridoxal 5'-phosphate</name>
        <dbReference type="ChEBI" id="CHEBI:597326"/>
    </cofactor>
</comment>
<keyword evidence="3 4" id="KW-0663">Pyridoxal phosphate</keyword>
<evidence type="ECO:0000313" key="6">
    <source>
        <dbReference type="Proteomes" id="UP000613840"/>
    </source>
</evidence>
<dbReference type="Pfam" id="PF01041">
    <property type="entry name" value="DegT_DnrJ_EryC1"/>
    <property type="match status" value="1"/>
</dbReference>
<comment type="caution">
    <text evidence="5">The sequence shown here is derived from an EMBL/GenBank/DDBJ whole genome shotgun (WGS) entry which is preliminary data.</text>
</comment>
<evidence type="ECO:0000313" key="5">
    <source>
        <dbReference type="EMBL" id="GGL83325.1"/>
    </source>
</evidence>
<evidence type="ECO:0000256" key="2">
    <source>
        <dbReference type="PIRSR" id="PIRSR000390-1"/>
    </source>
</evidence>
<dbReference type="InterPro" id="IPR015422">
    <property type="entry name" value="PyrdxlP-dep_Trfase_small"/>
</dbReference>
<evidence type="ECO:0000256" key="4">
    <source>
        <dbReference type="RuleBase" id="RU004508"/>
    </source>
</evidence>
<feature type="active site" description="Proton acceptor" evidence="2">
    <location>
        <position position="202"/>
    </location>
</feature>
<reference evidence="5" key="2">
    <citation type="submission" date="2020-09" db="EMBL/GenBank/DDBJ databases">
        <authorList>
            <person name="Sun Q."/>
            <person name="Zhou Y."/>
        </authorList>
    </citation>
    <scope>NUCLEOTIDE SEQUENCE</scope>
    <source>
        <strain evidence="5">CGMCC 4.7306</strain>
    </source>
</reference>
<dbReference type="PIRSF" id="PIRSF000390">
    <property type="entry name" value="PLP_StrS"/>
    <property type="match status" value="1"/>
</dbReference>
<dbReference type="Gene3D" id="3.90.1150.10">
    <property type="entry name" value="Aspartate Aminotransferase, domain 1"/>
    <property type="match status" value="1"/>
</dbReference>
<dbReference type="EMBL" id="BMMZ01000020">
    <property type="protein sequence ID" value="GGL83325.1"/>
    <property type="molecule type" value="Genomic_DNA"/>
</dbReference>
<organism evidence="5 6">
    <name type="scientific">Microlunatus endophyticus</name>
    <dbReference type="NCBI Taxonomy" id="1716077"/>
    <lineage>
        <taxon>Bacteria</taxon>
        <taxon>Bacillati</taxon>
        <taxon>Actinomycetota</taxon>
        <taxon>Actinomycetes</taxon>
        <taxon>Propionibacteriales</taxon>
        <taxon>Propionibacteriaceae</taxon>
        <taxon>Microlunatus</taxon>
    </lineage>
</organism>
<name>A0A917SKK9_9ACTN</name>
<accession>A0A917SKK9</accession>